<dbReference type="AlphaFoldDB" id="A0A9W7DJI1"/>
<evidence type="ECO:0000313" key="1">
    <source>
        <dbReference type="EMBL" id="GMG56268.1"/>
    </source>
</evidence>
<protein>
    <submittedName>
        <fullName evidence="1">Unnamed protein product</fullName>
    </submittedName>
</protein>
<accession>A0A9W7DJI1</accession>
<dbReference type="EMBL" id="BSXU01007148">
    <property type="protein sequence ID" value="GMG56268.1"/>
    <property type="molecule type" value="Genomic_DNA"/>
</dbReference>
<reference evidence="1" key="1">
    <citation type="submission" date="2023-04" db="EMBL/GenBank/DDBJ databases">
        <title>Ambrosiozyma monospora NBRC 1965.</title>
        <authorList>
            <person name="Ichikawa N."/>
            <person name="Sato H."/>
            <person name="Tonouchi N."/>
        </authorList>
    </citation>
    <scope>NUCLEOTIDE SEQUENCE</scope>
    <source>
        <strain evidence="1">NBRC 1965</strain>
    </source>
</reference>
<evidence type="ECO:0000313" key="2">
    <source>
        <dbReference type="Proteomes" id="UP001165063"/>
    </source>
</evidence>
<organism evidence="1 2">
    <name type="scientific">Ambrosiozyma monospora</name>
    <name type="common">Yeast</name>
    <name type="synonym">Endomycopsis monosporus</name>
    <dbReference type="NCBI Taxonomy" id="43982"/>
    <lineage>
        <taxon>Eukaryota</taxon>
        <taxon>Fungi</taxon>
        <taxon>Dikarya</taxon>
        <taxon>Ascomycota</taxon>
        <taxon>Saccharomycotina</taxon>
        <taxon>Pichiomycetes</taxon>
        <taxon>Pichiales</taxon>
        <taxon>Pichiaceae</taxon>
        <taxon>Ambrosiozyma</taxon>
    </lineage>
</organism>
<gene>
    <name evidence="1" type="ORF">Amon01_000833500</name>
</gene>
<comment type="caution">
    <text evidence="1">The sequence shown here is derived from an EMBL/GenBank/DDBJ whole genome shotgun (WGS) entry which is preliminary data.</text>
</comment>
<dbReference type="Proteomes" id="UP001165063">
    <property type="component" value="Unassembled WGS sequence"/>
</dbReference>
<proteinExistence type="predicted"/>
<sequence length="72" mass="8255">MTSIVIRIAVELAPARKVGRYSKPWWGEECSRLGEVVGTFRDIETEEACKLEMKEFHNANRKAKRPNTPGHK</sequence>
<name>A0A9W7DJI1_AMBMO</name>
<keyword evidence="2" id="KW-1185">Reference proteome</keyword>